<dbReference type="AlphaFoldDB" id="A0A0C2WPZ3"/>
<evidence type="ECO:0000313" key="4">
    <source>
        <dbReference type="EMBL" id="KIL58786.1"/>
    </source>
</evidence>
<dbReference type="InterPro" id="IPR011009">
    <property type="entry name" value="Kinase-like_dom_sf"/>
</dbReference>
<gene>
    <name evidence="4" type="ORF">M378DRAFT_132107</name>
</gene>
<dbReference type="InterPro" id="IPR000719">
    <property type="entry name" value="Prot_kinase_dom"/>
</dbReference>
<sequence>MTSSTAGPQHPEVLTEIEALFSWNPPFLIHTTPPSVKKPPTAFYDKHFSSNLILEKIERLPSLVQDLARNVDTALEAASNTLPPLNGFITAEMREVDMENLATRVTDERGVVEAYRQTTARYCSPLASTLALHPTASFSKWRSLVYWTQSAVPSDYGIPHGALRFIDEGNGEIKARRAAIVQGMQSETRRIFEEMRASMRPLATWEMNSTSTGSLAVMAAIRTPGKFVWTKCDASDCDVNPQHQQERDNVTQVTVGHDAQAPPWSFPVQTSLDPETRDEEIDIPAPLIVPPPATPQRRATRSAAASGSSMQPPPPPSASKHVSPLKEGKKRKLDDDDEAYKDRPDLTAQSLVQQAWAQAVRVDGTVIILHSGNYELVCLRHRRSQTLYISDLIEPPTCANPGYGKLHVGIYIAAIQDAMDRHQQPPPTMSPKSPGGGDFIGGDKSRDDRDHNRGSGSGRKGGRGPRGGNRRGGGKRGKLQVSAGRNDPSPGDELVAIKKTIHMASNRDVILLYLQYDIYDSPVPALFLRSAHPILAHTRCPVPPFFPRAIRPYRLEQCLTIVLTSEIGRGATGVVHRGTLKPEISDGAVPLDVVVKLAFNTEQRDALRDEYEVYRHLRSKEVLQGIATVLGFFDYSEDGVCALVMLYAGVPLVTELQRISVSDRKSALLTLKSIHRAGILHGDIRLENILMGDSGVTIIDFGHSKHCDDQEAKDKEFARLRHFLRLAHESD</sequence>
<evidence type="ECO:0000259" key="3">
    <source>
        <dbReference type="PROSITE" id="PS50011"/>
    </source>
</evidence>
<dbReference type="PROSITE" id="PS00109">
    <property type="entry name" value="PROTEIN_KINASE_TYR"/>
    <property type="match status" value="1"/>
</dbReference>
<proteinExistence type="predicted"/>
<dbReference type="Pfam" id="PF00069">
    <property type="entry name" value="Pkinase"/>
    <property type="match status" value="1"/>
</dbReference>
<dbReference type="InterPro" id="IPR052396">
    <property type="entry name" value="Meiotic_Drive_Suppr_Kinase"/>
</dbReference>
<dbReference type="Gene3D" id="1.10.510.10">
    <property type="entry name" value="Transferase(Phosphotransferase) domain 1"/>
    <property type="match status" value="1"/>
</dbReference>
<dbReference type="PANTHER" id="PTHR37171:SF1">
    <property type="entry name" value="SERINE_THREONINE-PROTEIN KINASE YRZF-RELATED"/>
    <property type="match status" value="1"/>
</dbReference>
<dbReference type="SUPFAM" id="SSF56112">
    <property type="entry name" value="Protein kinase-like (PK-like)"/>
    <property type="match status" value="1"/>
</dbReference>
<dbReference type="PROSITE" id="PS00107">
    <property type="entry name" value="PROTEIN_KINASE_ATP"/>
    <property type="match status" value="1"/>
</dbReference>
<dbReference type="HOGENOM" id="CLU_004236_0_0_1"/>
<dbReference type="InParanoid" id="A0A0C2WPZ3"/>
<dbReference type="InterPro" id="IPR017441">
    <property type="entry name" value="Protein_kinase_ATP_BS"/>
</dbReference>
<feature type="binding site" evidence="1">
    <location>
        <position position="596"/>
    </location>
    <ligand>
        <name>ATP</name>
        <dbReference type="ChEBI" id="CHEBI:30616"/>
    </ligand>
</feature>
<dbReference type="Gene3D" id="3.30.200.20">
    <property type="entry name" value="Phosphorylase Kinase, domain 1"/>
    <property type="match status" value="1"/>
</dbReference>
<dbReference type="GO" id="GO:0005524">
    <property type="term" value="F:ATP binding"/>
    <property type="evidence" value="ECO:0007669"/>
    <property type="project" value="UniProtKB-UniRule"/>
</dbReference>
<feature type="compositionally biased region" description="Basic and acidic residues" evidence="2">
    <location>
        <begin position="441"/>
        <end position="453"/>
    </location>
</feature>
<dbReference type="InterPro" id="IPR008266">
    <property type="entry name" value="Tyr_kinase_AS"/>
</dbReference>
<evidence type="ECO:0000256" key="2">
    <source>
        <dbReference type="SAM" id="MobiDB-lite"/>
    </source>
</evidence>
<dbReference type="STRING" id="946122.A0A0C2WPZ3"/>
<reference evidence="4 5" key="1">
    <citation type="submission" date="2014-04" db="EMBL/GenBank/DDBJ databases">
        <title>Evolutionary Origins and Diversification of the Mycorrhizal Mutualists.</title>
        <authorList>
            <consortium name="DOE Joint Genome Institute"/>
            <consortium name="Mycorrhizal Genomics Consortium"/>
            <person name="Kohler A."/>
            <person name="Kuo A."/>
            <person name="Nagy L.G."/>
            <person name="Floudas D."/>
            <person name="Copeland A."/>
            <person name="Barry K.W."/>
            <person name="Cichocki N."/>
            <person name="Veneault-Fourrey C."/>
            <person name="LaButti K."/>
            <person name="Lindquist E.A."/>
            <person name="Lipzen A."/>
            <person name="Lundell T."/>
            <person name="Morin E."/>
            <person name="Murat C."/>
            <person name="Riley R."/>
            <person name="Ohm R."/>
            <person name="Sun H."/>
            <person name="Tunlid A."/>
            <person name="Henrissat B."/>
            <person name="Grigoriev I.V."/>
            <person name="Hibbett D.S."/>
            <person name="Martin F."/>
        </authorList>
    </citation>
    <scope>NUCLEOTIDE SEQUENCE [LARGE SCALE GENOMIC DNA]</scope>
    <source>
        <strain evidence="4 5">Koide BX008</strain>
    </source>
</reference>
<dbReference type="OrthoDB" id="2521594at2759"/>
<evidence type="ECO:0000313" key="5">
    <source>
        <dbReference type="Proteomes" id="UP000054549"/>
    </source>
</evidence>
<keyword evidence="1" id="KW-0067">ATP-binding</keyword>
<dbReference type="Proteomes" id="UP000054549">
    <property type="component" value="Unassembled WGS sequence"/>
</dbReference>
<name>A0A0C2WPZ3_AMAMK</name>
<keyword evidence="1" id="KW-0547">Nucleotide-binding</keyword>
<dbReference type="PROSITE" id="PS50011">
    <property type="entry name" value="PROTEIN_KINASE_DOM"/>
    <property type="match status" value="1"/>
</dbReference>
<dbReference type="EMBL" id="KN818329">
    <property type="protein sequence ID" value="KIL58786.1"/>
    <property type="molecule type" value="Genomic_DNA"/>
</dbReference>
<feature type="compositionally biased region" description="Basic residues" evidence="2">
    <location>
        <begin position="460"/>
        <end position="478"/>
    </location>
</feature>
<dbReference type="GO" id="GO:0004672">
    <property type="term" value="F:protein kinase activity"/>
    <property type="evidence" value="ECO:0007669"/>
    <property type="project" value="InterPro"/>
</dbReference>
<feature type="region of interest" description="Disordered" evidence="2">
    <location>
        <begin position="282"/>
        <end position="340"/>
    </location>
</feature>
<accession>A0A0C2WPZ3</accession>
<dbReference type="PANTHER" id="PTHR37171">
    <property type="entry name" value="SERINE/THREONINE-PROTEIN KINASE YRZF-RELATED"/>
    <property type="match status" value="1"/>
</dbReference>
<feature type="domain" description="Protein kinase" evidence="3">
    <location>
        <begin position="561"/>
        <end position="731"/>
    </location>
</feature>
<evidence type="ECO:0000256" key="1">
    <source>
        <dbReference type="PROSITE-ProRule" id="PRU10141"/>
    </source>
</evidence>
<organism evidence="4 5">
    <name type="scientific">Amanita muscaria (strain Koide BX008)</name>
    <dbReference type="NCBI Taxonomy" id="946122"/>
    <lineage>
        <taxon>Eukaryota</taxon>
        <taxon>Fungi</taxon>
        <taxon>Dikarya</taxon>
        <taxon>Basidiomycota</taxon>
        <taxon>Agaricomycotina</taxon>
        <taxon>Agaricomycetes</taxon>
        <taxon>Agaricomycetidae</taxon>
        <taxon>Agaricales</taxon>
        <taxon>Pluteineae</taxon>
        <taxon>Amanitaceae</taxon>
        <taxon>Amanita</taxon>
    </lineage>
</organism>
<keyword evidence="5" id="KW-1185">Reference proteome</keyword>
<feature type="compositionally biased region" description="Low complexity" evidence="2">
    <location>
        <begin position="295"/>
        <end position="310"/>
    </location>
</feature>
<protein>
    <recommendedName>
        <fullName evidence="3">Protein kinase domain-containing protein</fullName>
    </recommendedName>
</protein>
<feature type="region of interest" description="Disordered" evidence="2">
    <location>
        <begin position="421"/>
        <end position="491"/>
    </location>
</feature>